<protein>
    <recommendedName>
        <fullName evidence="4">Secreted protein</fullName>
    </recommendedName>
</protein>
<evidence type="ECO:0000313" key="3">
    <source>
        <dbReference type="Proteomes" id="UP001244207"/>
    </source>
</evidence>
<evidence type="ECO:0000313" key="2">
    <source>
        <dbReference type="EMBL" id="KAK1721195.1"/>
    </source>
</evidence>
<accession>A0AAD8XD72</accession>
<reference evidence="2" key="1">
    <citation type="submission" date="2021-12" db="EMBL/GenBank/DDBJ databases">
        <title>Comparative genomics, transcriptomics and evolutionary studies reveal genomic signatures of adaptation to plant cell wall in hemibiotrophic fungi.</title>
        <authorList>
            <consortium name="DOE Joint Genome Institute"/>
            <person name="Baroncelli R."/>
            <person name="Diaz J.F."/>
            <person name="Benocci T."/>
            <person name="Peng M."/>
            <person name="Battaglia E."/>
            <person name="Haridas S."/>
            <person name="Andreopoulos W."/>
            <person name="Labutti K."/>
            <person name="Pangilinan J."/>
            <person name="Floch G.L."/>
            <person name="Makela M.R."/>
            <person name="Henrissat B."/>
            <person name="Grigoriev I.V."/>
            <person name="Crouch J.A."/>
            <person name="De Vries R.P."/>
            <person name="Sukno S.A."/>
            <person name="Thon M.R."/>
        </authorList>
    </citation>
    <scope>NUCLEOTIDE SEQUENCE</scope>
    <source>
        <strain evidence="2">CBS 112980</strain>
    </source>
</reference>
<proteinExistence type="predicted"/>
<organism evidence="2 3">
    <name type="scientific">Glomerella acutata</name>
    <name type="common">Colletotrichum acutatum</name>
    <dbReference type="NCBI Taxonomy" id="27357"/>
    <lineage>
        <taxon>Eukaryota</taxon>
        <taxon>Fungi</taxon>
        <taxon>Dikarya</taxon>
        <taxon>Ascomycota</taxon>
        <taxon>Pezizomycotina</taxon>
        <taxon>Sordariomycetes</taxon>
        <taxon>Hypocreomycetidae</taxon>
        <taxon>Glomerellales</taxon>
        <taxon>Glomerellaceae</taxon>
        <taxon>Colletotrichum</taxon>
        <taxon>Colletotrichum acutatum species complex</taxon>
    </lineage>
</organism>
<evidence type="ECO:0008006" key="4">
    <source>
        <dbReference type="Google" id="ProtNLM"/>
    </source>
</evidence>
<feature type="signal peptide" evidence="1">
    <location>
        <begin position="1"/>
        <end position="18"/>
    </location>
</feature>
<dbReference type="AlphaFoldDB" id="A0AAD8XD72"/>
<evidence type="ECO:0000256" key="1">
    <source>
        <dbReference type="SAM" id="SignalP"/>
    </source>
</evidence>
<sequence>MLGSVVSLRWVLISLNFAQPVHVPNTDAIGCPWSCSIPAPRRLSKVVCEANRSPPEEPPRPCTWILVVRFSLSSREVVTISEVNE</sequence>
<dbReference type="EMBL" id="JAHMHS010000087">
    <property type="protein sequence ID" value="KAK1721195.1"/>
    <property type="molecule type" value="Genomic_DNA"/>
</dbReference>
<keyword evidence="3" id="KW-1185">Reference proteome</keyword>
<dbReference type="RefSeq" id="XP_060361991.1">
    <property type="nucleotide sequence ID" value="XM_060503104.1"/>
</dbReference>
<keyword evidence="1" id="KW-0732">Signal</keyword>
<name>A0AAD8XD72_GLOAC</name>
<feature type="chain" id="PRO_5041985048" description="Secreted protein" evidence="1">
    <location>
        <begin position="19"/>
        <end position="85"/>
    </location>
</feature>
<dbReference type="Proteomes" id="UP001244207">
    <property type="component" value="Unassembled WGS sequence"/>
</dbReference>
<gene>
    <name evidence="2" type="ORF">BDZ83DRAFT_440849</name>
</gene>
<dbReference type="GeneID" id="85387003"/>
<comment type="caution">
    <text evidence="2">The sequence shown here is derived from an EMBL/GenBank/DDBJ whole genome shotgun (WGS) entry which is preliminary data.</text>
</comment>